<evidence type="ECO:0000313" key="2">
    <source>
        <dbReference type="Proteomes" id="UP000254465"/>
    </source>
</evidence>
<dbReference type="EMBL" id="UGHK01000001">
    <property type="protein sequence ID" value="STO70174.1"/>
    <property type="molecule type" value="Genomic_DNA"/>
</dbReference>
<sequence length="71" mass="7875">MYPYVRINALNQLSGPTKEVERHALFVGVGETNKEKLIAITPDSDLDKVFGTTETELKKQVHTAMVNANSD</sequence>
<evidence type="ECO:0000313" key="1">
    <source>
        <dbReference type="EMBL" id="STO70174.1"/>
    </source>
</evidence>
<accession>A0A377I4F5</accession>
<dbReference type="Proteomes" id="UP000254465">
    <property type="component" value="Unassembled WGS sequence"/>
</dbReference>
<protein>
    <submittedName>
        <fullName evidence="1">Tail sheath phage protein</fullName>
    </submittedName>
</protein>
<gene>
    <name evidence="1" type="ORF">NCTC11296_00053</name>
</gene>
<dbReference type="InterPro" id="IPR019694">
    <property type="entry name" value="Phage_HP1_Orf23"/>
</dbReference>
<dbReference type="Pfam" id="PF10758">
    <property type="entry name" value="DUF2586"/>
    <property type="match status" value="1"/>
</dbReference>
<name>A0A377I4F5_AVIPA</name>
<proteinExistence type="predicted"/>
<reference evidence="1 2" key="1">
    <citation type="submission" date="2018-06" db="EMBL/GenBank/DDBJ databases">
        <authorList>
            <consortium name="Pathogen Informatics"/>
            <person name="Doyle S."/>
        </authorList>
    </citation>
    <scope>NUCLEOTIDE SEQUENCE [LARGE SCALE GENOMIC DNA]</scope>
    <source>
        <strain evidence="1 2">NCTC11296</strain>
    </source>
</reference>
<organism evidence="1 2">
    <name type="scientific">Avibacterium paragallinarum</name>
    <name type="common">Haemophilus gallinarum</name>
    <dbReference type="NCBI Taxonomy" id="728"/>
    <lineage>
        <taxon>Bacteria</taxon>
        <taxon>Pseudomonadati</taxon>
        <taxon>Pseudomonadota</taxon>
        <taxon>Gammaproteobacteria</taxon>
        <taxon>Pasteurellales</taxon>
        <taxon>Pasteurellaceae</taxon>
        <taxon>Avibacterium</taxon>
    </lineage>
</organism>
<dbReference type="AlphaFoldDB" id="A0A377I4F5"/>